<organism evidence="2 3">
    <name type="scientific">Tilletia walkeri</name>
    <dbReference type="NCBI Taxonomy" id="117179"/>
    <lineage>
        <taxon>Eukaryota</taxon>
        <taxon>Fungi</taxon>
        <taxon>Dikarya</taxon>
        <taxon>Basidiomycota</taxon>
        <taxon>Ustilaginomycotina</taxon>
        <taxon>Exobasidiomycetes</taxon>
        <taxon>Tilletiales</taxon>
        <taxon>Tilletiaceae</taxon>
        <taxon>Tilletia</taxon>
    </lineage>
</organism>
<keyword evidence="3" id="KW-1185">Reference proteome</keyword>
<dbReference type="Proteomes" id="UP000078113">
    <property type="component" value="Unassembled WGS sequence"/>
</dbReference>
<reference evidence="2" key="1">
    <citation type="submission" date="2016-04" db="EMBL/GenBank/DDBJ databases">
        <authorList>
            <person name="Nguyen H.D."/>
            <person name="Samba Siva P."/>
            <person name="Cullis J."/>
            <person name="Levesque C.A."/>
            <person name="Hambleton S."/>
        </authorList>
    </citation>
    <scope>NUCLEOTIDE SEQUENCE</scope>
    <source>
        <strain evidence="2">DAOMC 236422</strain>
    </source>
</reference>
<comment type="caution">
    <text evidence="2">The sequence shown here is derived from an EMBL/GenBank/DDBJ whole genome shotgun (WGS) entry which is preliminary data.</text>
</comment>
<proteinExistence type="predicted"/>
<evidence type="ECO:0000313" key="2">
    <source>
        <dbReference type="EMBL" id="KAE8264616.1"/>
    </source>
</evidence>
<dbReference type="AlphaFoldDB" id="A0A8X7N1W6"/>
<feature type="region of interest" description="Disordered" evidence="1">
    <location>
        <begin position="88"/>
        <end position="115"/>
    </location>
</feature>
<name>A0A8X7N1W6_9BASI</name>
<gene>
    <name evidence="2" type="ORF">A4X09_0g6916</name>
</gene>
<feature type="region of interest" description="Disordered" evidence="1">
    <location>
        <begin position="1"/>
        <end position="26"/>
    </location>
</feature>
<feature type="compositionally biased region" description="Basic residues" evidence="1">
    <location>
        <begin position="9"/>
        <end position="18"/>
    </location>
</feature>
<reference evidence="2" key="2">
    <citation type="journal article" date="2019" name="IMA Fungus">
        <title>Genome sequencing and comparison of five Tilletia species to identify candidate genes for the detection of regulated species infecting wheat.</title>
        <authorList>
            <person name="Nguyen H.D.T."/>
            <person name="Sultana T."/>
            <person name="Kesanakurti P."/>
            <person name="Hambleton S."/>
        </authorList>
    </citation>
    <scope>NUCLEOTIDE SEQUENCE</scope>
    <source>
        <strain evidence="2">DAOMC 236422</strain>
    </source>
</reference>
<evidence type="ECO:0000313" key="3">
    <source>
        <dbReference type="Proteomes" id="UP000078113"/>
    </source>
</evidence>
<feature type="region of interest" description="Disordered" evidence="1">
    <location>
        <begin position="150"/>
        <end position="169"/>
    </location>
</feature>
<dbReference type="EMBL" id="LWDG02000517">
    <property type="protein sequence ID" value="KAE8264616.1"/>
    <property type="molecule type" value="Genomic_DNA"/>
</dbReference>
<protein>
    <submittedName>
        <fullName evidence="2">Uncharacterized protein</fullName>
    </submittedName>
</protein>
<sequence>MGHGGTATKRSRRRMKPKPYKEAPSLLLEMVTSGSSSASGMKDTVAATILSDDEDASDSSENSALPEPITIGAYAKILAGDPLHLLHTQSTRRVPASVRSNPEDPSLQTTSAQTEIVERVSCSQASDIDQASNLPSSFSVTSTPILPQEALSSFTSPSPQSQLPSPSSSLAFADALDHVVQPSASSSQQSLLLS</sequence>
<accession>A0A8X7N1W6</accession>
<evidence type="ECO:0000256" key="1">
    <source>
        <dbReference type="SAM" id="MobiDB-lite"/>
    </source>
</evidence>